<proteinExistence type="predicted"/>
<dbReference type="HOGENOM" id="CLU_2969946_0_0_10"/>
<dbReference type="EMBL" id="CP002352">
    <property type="protein sequence ID" value="ADV43195.1"/>
    <property type="molecule type" value="Genomic_DNA"/>
</dbReference>
<accession>E6SST2</accession>
<sequence length="58" mass="6985">MCILIEQTELYYFIIPINNKESGKCTGLFTSNLIFNLFTEWSNQSRPNEIAHYYYRQQ</sequence>
<reference evidence="1 2" key="2">
    <citation type="journal article" date="2011" name="Stand. Genomic Sci.">
        <title>Complete genome sequence of Bacteroides helcogenes type strain (P 36-108).</title>
        <authorList>
            <person name="Pati A."/>
            <person name="Gronow S."/>
            <person name="Zeytun A."/>
            <person name="Lapidus A."/>
            <person name="Nolan M."/>
            <person name="Hammon N."/>
            <person name="Deshpande S."/>
            <person name="Cheng J.F."/>
            <person name="Tapia R."/>
            <person name="Han C."/>
            <person name="Goodwin L."/>
            <person name="Pitluck S."/>
            <person name="Liolios K."/>
            <person name="Pagani I."/>
            <person name="Ivanova N."/>
            <person name="Mavromatis K."/>
            <person name="Chen A."/>
            <person name="Palaniappan K."/>
            <person name="Land M."/>
            <person name="Hauser L."/>
            <person name="Chang Y.J."/>
            <person name="Jeffries C.D."/>
            <person name="Detter J.C."/>
            <person name="Brambilla E."/>
            <person name="Rohde M."/>
            <person name="Goker M."/>
            <person name="Woyke T."/>
            <person name="Bristow J."/>
            <person name="Eisen J.A."/>
            <person name="Markowitz V."/>
            <person name="Hugenholtz P."/>
            <person name="Kyrpides N.C."/>
            <person name="Klenk H.P."/>
            <person name="Lucas S."/>
        </authorList>
    </citation>
    <scope>NUCLEOTIDE SEQUENCE [LARGE SCALE GENOMIC DNA]</scope>
    <source>
        <strain evidence="2">ATCC 35417 / DSM 20613 / JCM 6297 / CCUG 15421 / P 36-108</strain>
    </source>
</reference>
<reference key="1">
    <citation type="submission" date="2010-11" db="EMBL/GenBank/DDBJ databases">
        <title>The complete genome of Bacteroides helcogenes P 36-108.</title>
        <authorList>
            <consortium name="US DOE Joint Genome Institute (JGI-PGF)"/>
            <person name="Lucas S."/>
            <person name="Copeland A."/>
            <person name="Lapidus A."/>
            <person name="Bruce D."/>
            <person name="Goodwin L."/>
            <person name="Pitluck S."/>
            <person name="Kyrpides N."/>
            <person name="Mavromatis K."/>
            <person name="Ivanova N."/>
            <person name="Zeytun A."/>
            <person name="Brettin T."/>
            <person name="Detter J.C."/>
            <person name="Tapia R."/>
            <person name="Han C."/>
            <person name="Land M."/>
            <person name="Hauser L."/>
            <person name="Markowitz V."/>
            <person name="Cheng J.-F."/>
            <person name="Hugenholtz P."/>
            <person name="Woyke T."/>
            <person name="Wu D."/>
            <person name="Gronow S."/>
            <person name="Wellnitz S."/>
            <person name="Brambilla E."/>
            <person name="Klenk H.-P."/>
            <person name="Eisen J.A."/>
        </authorList>
    </citation>
    <scope>NUCLEOTIDE SEQUENCE</scope>
    <source>
        <strain>P 36-108</strain>
    </source>
</reference>
<gene>
    <name evidence="1" type="ordered locus">Bache_1185</name>
</gene>
<evidence type="ECO:0000313" key="2">
    <source>
        <dbReference type="Proteomes" id="UP000008630"/>
    </source>
</evidence>
<dbReference type="STRING" id="693979.Bache_1185"/>
<protein>
    <submittedName>
        <fullName evidence="1">Uncharacterized protein</fullName>
    </submittedName>
</protein>
<organism evidence="1 2">
    <name type="scientific">Bacteroides helcogenes (strain ATCC 35417 / DSM 20613 / JCM 6297 / CCUG 15421 / P 36-108)</name>
    <dbReference type="NCBI Taxonomy" id="693979"/>
    <lineage>
        <taxon>Bacteria</taxon>
        <taxon>Pseudomonadati</taxon>
        <taxon>Bacteroidota</taxon>
        <taxon>Bacteroidia</taxon>
        <taxon>Bacteroidales</taxon>
        <taxon>Bacteroidaceae</taxon>
        <taxon>Bacteroides</taxon>
    </lineage>
</organism>
<evidence type="ECO:0000313" key="1">
    <source>
        <dbReference type="EMBL" id="ADV43195.1"/>
    </source>
</evidence>
<keyword evidence="2" id="KW-1185">Reference proteome</keyword>
<dbReference type="AlphaFoldDB" id="E6SST2"/>
<dbReference type="KEGG" id="bhl:Bache_1185"/>
<dbReference type="Proteomes" id="UP000008630">
    <property type="component" value="Chromosome"/>
</dbReference>
<name>E6SST2_BACT6</name>